<organism evidence="1 2">
    <name type="scientific">Virgisporangium aliadipatigenens</name>
    <dbReference type="NCBI Taxonomy" id="741659"/>
    <lineage>
        <taxon>Bacteria</taxon>
        <taxon>Bacillati</taxon>
        <taxon>Actinomycetota</taxon>
        <taxon>Actinomycetes</taxon>
        <taxon>Micromonosporales</taxon>
        <taxon>Micromonosporaceae</taxon>
        <taxon>Virgisporangium</taxon>
    </lineage>
</organism>
<sequence length="154" mass="17122">MAVDVLTDIIIERPCAEVAAYAADPSHAPTWYANIESVVWRTPAPVAVGSRMDFVARFLGRRLAYTYEVVELVPGERLVMRIAQGPFPMETTYTWEPVDPERTRMTLRNRGEPAGFARMSAPMMAAAMRRANSKDLANLKRLLERPPAGSAGGW</sequence>
<evidence type="ECO:0000313" key="2">
    <source>
        <dbReference type="Proteomes" id="UP000619260"/>
    </source>
</evidence>
<dbReference type="InterPro" id="IPR019587">
    <property type="entry name" value="Polyketide_cyclase/dehydratase"/>
</dbReference>
<dbReference type="EMBL" id="BOPF01000037">
    <property type="protein sequence ID" value="GIJ50531.1"/>
    <property type="molecule type" value="Genomic_DNA"/>
</dbReference>
<name>A0A8J4DUM3_9ACTN</name>
<dbReference type="SUPFAM" id="SSF55961">
    <property type="entry name" value="Bet v1-like"/>
    <property type="match status" value="1"/>
</dbReference>
<keyword evidence="2" id="KW-1185">Reference proteome</keyword>
<reference evidence="1" key="1">
    <citation type="submission" date="2021-01" db="EMBL/GenBank/DDBJ databases">
        <title>Whole genome shotgun sequence of Virgisporangium aliadipatigenens NBRC 105644.</title>
        <authorList>
            <person name="Komaki H."/>
            <person name="Tamura T."/>
        </authorList>
    </citation>
    <scope>NUCLEOTIDE SEQUENCE</scope>
    <source>
        <strain evidence="1">NBRC 105644</strain>
    </source>
</reference>
<gene>
    <name evidence="1" type="ORF">Val02_74170</name>
</gene>
<dbReference type="CDD" id="cd08865">
    <property type="entry name" value="SRPBCC_10"/>
    <property type="match status" value="1"/>
</dbReference>
<dbReference type="Proteomes" id="UP000619260">
    <property type="component" value="Unassembled WGS sequence"/>
</dbReference>
<accession>A0A8J4DUM3</accession>
<dbReference type="InterPro" id="IPR023393">
    <property type="entry name" value="START-like_dom_sf"/>
</dbReference>
<proteinExistence type="predicted"/>
<dbReference type="Gene3D" id="3.30.530.20">
    <property type="match status" value="1"/>
</dbReference>
<dbReference type="AlphaFoldDB" id="A0A8J4DUM3"/>
<comment type="caution">
    <text evidence="1">The sequence shown here is derived from an EMBL/GenBank/DDBJ whole genome shotgun (WGS) entry which is preliminary data.</text>
</comment>
<protein>
    <submittedName>
        <fullName evidence="1">ATPase</fullName>
    </submittedName>
</protein>
<dbReference type="Pfam" id="PF10604">
    <property type="entry name" value="Polyketide_cyc2"/>
    <property type="match status" value="1"/>
</dbReference>
<dbReference type="RefSeq" id="WP_203903964.1">
    <property type="nucleotide sequence ID" value="NZ_BOPF01000037.1"/>
</dbReference>
<evidence type="ECO:0000313" key="1">
    <source>
        <dbReference type="EMBL" id="GIJ50531.1"/>
    </source>
</evidence>